<gene>
    <name evidence="1" type="ORF">LCGC14_2132220</name>
</gene>
<proteinExistence type="predicted"/>
<protein>
    <submittedName>
        <fullName evidence="1">Uncharacterized protein</fullName>
    </submittedName>
</protein>
<dbReference type="EMBL" id="LAZR01026771">
    <property type="protein sequence ID" value="KKL67713.1"/>
    <property type="molecule type" value="Genomic_DNA"/>
</dbReference>
<name>A0A0F9E0Z8_9ZZZZ</name>
<dbReference type="AlphaFoldDB" id="A0A0F9E0Z8"/>
<organism evidence="1">
    <name type="scientific">marine sediment metagenome</name>
    <dbReference type="NCBI Taxonomy" id="412755"/>
    <lineage>
        <taxon>unclassified sequences</taxon>
        <taxon>metagenomes</taxon>
        <taxon>ecological metagenomes</taxon>
    </lineage>
</organism>
<accession>A0A0F9E0Z8</accession>
<evidence type="ECO:0000313" key="1">
    <source>
        <dbReference type="EMBL" id="KKL67713.1"/>
    </source>
</evidence>
<reference evidence="1" key="1">
    <citation type="journal article" date="2015" name="Nature">
        <title>Complex archaea that bridge the gap between prokaryotes and eukaryotes.</title>
        <authorList>
            <person name="Spang A."/>
            <person name="Saw J.H."/>
            <person name="Jorgensen S.L."/>
            <person name="Zaremba-Niedzwiedzka K."/>
            <person name="Martijn J."/>
            <person name="Lind A.E."/>
            <person name="van Eijk R."/>
            <person name="Schleper C."/>
            <person name="Guy L."/>
            <person name="Ettema T.J."/>
        </authorList>
    </citation>
    <scope>NUCLEOTIDE SEQUENCE</scope>
</reference>
<comment type="caution">
    <text evidence="1">The sequence shown here is derived from an EMBL/GenBank/DDBJ whole genome shotgun (WGS) entry which is preliminary data.</text>
</comment>
<sequence>MGENKLEFLCVEFYDPTYASGWVARKDMPTIQDSIQIGCGILIEDKKDYIVLGTCVNKDNLPTDDVFTLFLINKTSIISMTKLCLGRTIKAKKKSGKG</sequence>